<dbReference type="GO" id="GO:0003677">
    <property type="term" value="F:DNA binding"/>
    <property type="evidence" value="ECO:0007669"/>
    <property type="project" value="UniProtKB-KW"/>
</dbReference>
<gene>
    <name evidence="9" type="ORF">Nepgr_017057</name>
</gene>
<feature type="compositionally biased region" description="Polar residues" evidence="7">
    <location>
        <begin position="295"/>
        <end position="328"/>
    </location>
</feature>
<dbReference type="Pfam" id="PF26575">
    <property type="entry name" value="HHO5_N"/>
    <property type="match status" value="1"/>
</dbReference>
<evidence type="ECO:0000313" key="9">
    <source>
        <dbReference type="EMBL" id="GMH15216.1"/>
    </source>
</evidence>
<evidence type="ECO:0000256" key="2">
    <source>
        <dbReference type="ARBA" id="ARBA00023015"/>
    </source>
</evidence>
<dbReference type="Proteomes" id="UP001279734">
    <property type="component" value="Unassembled WGS sequence"/>
</dbReference>
<keyword evidence="4" id="KW-0804">Transcription</keyword>
<feature type="compositionally biased region" description="Basic and acidic residues" evidence="7">
    <location>
        <begin position="185"/>
        <end position="194"/>
    </location>
</feature>
<dbReference type="GO" id="GO:0005634">
    <property type="term" value="C:nucleus"/>
    <property type="evidence" value="ECO:0007669"/>
    <property type="project" value="UniProtKB-SubCell"/>
</dbReference>
<feature type="domain" description="HTH myb-type" evidence="8">
    <location>
        <begin position="194"/>
        <end position="254"/>
    </location>
</feature>
<organism evidence="9 10">
    <name type="scientific">Nepenthes gracilis</name>
    <name type="common">Slender pitcher plant</name>
    <dbReference type="NCBI Taxonomy" id="150966"/>
    <lineage>
        <taxon>Eukaryota</taxon>
        <taxon>Viridiplantae</taxon>
        <taxon>Streptophyta</taxon>
        <taxon>Embryophyta</taxon>
        <taxon>Tracheophyta</taxon>
        <taxon>Spermatophyta</taxon>
        <taxon>Magnoliopsida</taxon>
        <taxon>eudicotyledons</taxon>
        <taxon>Gunneridae</taxon>
        <taxon>Pentapetalae</taxon>
        <taxon>Caryophyllales</taxon>
        <taxon>Nepenthaceae</taxon>
        <taxon>Nepenthes</taxon>
    </lineage>
</organism>
<dbReference type="InterPro" id="IPR001005">
    <property type="entry name" value="SANT/Myb"/>
</dbReference>
<evidence type="ECO:0000256" key="4">
    <source>
        <dbReference type="ARBA" id="ARBA00023163"/>
    </source>
</evidence>
<protein>
    <recommendedName>
        <fullName evidence="8">HTH myb-type domain-containing protein</fullName>
    </recommendedName>
</protein>
<dbReference type="PANTHER" id="PTHR31003:SF16">
    <property type="entry name" value="TRANSCRIPTION FACTOR HHO2"/>
    <property type="match status" value="1"/>
</dbReference>
<keyword evidence="3" id="KW-0238">DNA-binding</keyword>
<dbReference type="FunFam" id="1.10.10.60:FF:000007">
    <property type="entry name" value="Two-component response regulator"/>
    <property type="match status" value="1"/>
</dbReference>
<dbReference type="InterPro" id="IPR017930">
    <property type="entry name" value="Myb_dom"/>
</dbReference>
<keyword evidence="2" id="KW-0805">Transcription regulation</keyword>
<dbReference type="Pfam" id="PF00249">
    <property type="entry name" value="Myb_DNA-binding"/>
    <property type="match status" value="1"/>
</dbReference>
<dbReference type="InterPro" id="IPR006447">
    <property type="entry name" value="Myb_dom_plants"/>
</dbReference>
<feature type="coiled-coil region" evidence="6">
    <location>
        <begin position="1"/>
        <end position="31"/>
    </location>
</feature>
<dbReference type="SUPFAM" id="SSF46689">
    <property type="entry name" value="Homeodomain-like"/>
    <property type="match status" value="1"/>
</dbReference>
<dbReference type="InterPro" id="IPR044787">
    <property type="entry name" value="HHO5-like"/>
</dbReference>
<dbReference type="PROSITE" id="PS51294">
    <property type="entry name" value="HTH_MYB"/>
    <property type="match status" value="1"/>
</dbReference>
<proteinExistence type="predicted"/>
<dbReference type="Gene3D" id="1.10.10.60">
    <property type="entry name" value="Homeodomain-like"/>
    <property type="match status" value="1"/>
</dbReference>
<dbReference type="AlphaFoldDB" id="A0AAD3SRU6"/>
<sequence>MVMERENMQKCQEYIQALEEEQRKILLFQRELPLCLELVTHAVEACKKQLLETSTEFLNAQSECSEQITTSDGPIFEEFIPTKRSSSIDEDDELESQKPKISKTLNNDKSGKKSDWLRSVQLWNQNPDAPPNEGTQHRTVSVVGVKKHGGAFHPFQEKEISGNKPTGAASFSCSTVETAAAGGGSKKDQKERLSQKKARRSWSPELHRRFLNALQQLGGSHVATPKQIKELMKIDGLTNDEVKSHLQKFRLHARRPTPAAQRNPNLQAPQFVVVGGIWVPPPPDIASVAEATPVAATTSSRHHQNPQTSGGSTTANSGFTAKTATKAV</sequence>
<keyword evidence="6" id="KW-0175">Coiled coil</keyword>
<dbReference type="GO" id="GO:0003700">
    <property type="term" value="F:DNA-binding transcription factor activity"/>
    <property type="evidence" value="ECO:0007669"/>
    <property type="project" value="InterPro"/>
</dbReference>
<evidence type="ECO:0000259" key="8">
    <source>
        <dbReference type="PROSITE" id="PS51294"/>
    </source>
</evidence>
<keyword evidence="10" id="KW-1185">Reference proteome</keyword>
<keyword evidence="5" id="KW-0539">Nucleus</keyword>
<evidence type="ECO:0000256" key="5">
    <source>
        <dbReference type="ARBA" id="ARBA00023242"/>
    </source>
</evidence>
<dbReference type="EMBL" id="BSYO01000015">
    <property type="protein sequence ID" value="GMH15216.1"/>
    <property type="molecule type" value="Genomic_DNA"/>
</dbReference>
<dbReference type="InterPro" id="IPR058673">
    <property type="entry name" value="HHO5-like_N"/>
</dbReference>
<evidence type="ECO:0000256" key="6">
    <source>
        <dbReference type="SAM" id="Coils"/>
    </source>
</evidence>
<comment type="caution">
    <text evidence="9">The sequence shown here is derived from an EMBL/GenBank/DDBJ whole genome shotgun (WGS) entry which is preliminary data.</text>
</comment>
<feature type="region of interest" description="Disordered" evidence="7">
    <location>
        <begin position="293"/>
        <end position="328"/>
    </location>
</feature>
<comment type="subcellular location">
    <subcellularLocation>
        <location evidence="1">Nucleus</location>
    </subcellularLocation>
</comment>
<evidence type="ECO:0000313" key="10">
    <source>
        <dbReference type="Proteomes" id="UP001279734"/>
    </source>
</evidence>
<dbReference type="PANTHER" id="PTHR31003">
    <property type="entry name" value="MYB FAMILY TRANSCRIPTION FACTOR"/>
    <property type="match status" value="1"/>
</dbReference>
<evidence type="ECO:0000256" key="3">
    <source>
        <dbReference type="ARBA" id="ARBA00023125"/>
    </source>
</evidence>
<evidence type="ECO:0000256" key="1">
    <source>
        <dbReference type="ARBA" id="ARBA00004123"/>
    </source>
</evidence>
<dbReference type="InterPro" id="IPR009057">
    <property type="entry name" value="Homeodomain-like_sf"/>
</dbReference>
<reference evidence="9" key="1">
    <citation type="submission" date="2023-05" db="EMBL/GenBank/DDBJ databases">
        <title>Nepenthes gracilis genome sequencing.</title>
        <authorList>
            <person name="Fukushima K."/>
        </authorList>
    </citation>
    <scope>NUCLEOTIDE SEQUENCE</scope>
    <source>
        <strain evidence="9">SING2019-196</strain>
    </source>
</reference>
<name>A0AAD3SRU6_NEPGR</name>
<feature type="region of interest" description="Disordered" evidence="7">
    <location>
        <begin position="82"/>
        <end position="112"/>
    </location>
</feature>
<evidence type="ECO:0000256" key="7">
    <source>
        <dbReference type="SAM" id="MobiDB-lite"/>
    </source>
</evidence>
<feature type="region of interest" description="Disordered" evidence="7">
    <location>
        <begin position="178"/>
        <end position="204"/>
    </location>
</feature>
<accession>A0AAD3SRU6</accession>
<dbReference type="NCBIfam" id="TIGR01557">
    <property type="entry name" value="myb_SHAQKYF"/>
    <property type="match status" value="1"/>
</dbReference>